<dbReference type="Proteomes" id="UP000253977">
    <property type="component" value="Unassembled WGS sequence"/>
</dbReference>
<dbReference type="OrthoDB" id="513552at2"/>
<feature type="transmembrane region" description="Helical" evidence="1">
    <location>
        <begin position="79"/>
        <end position="98"/>
    </location>
</feature>
<dbReference type="EMBL" id="QPMK01000003">
    <property type="protein sequence ID" value="RDD67424.1"/>
    <property type="molecule type" value="Genomic_DNA"/>
</dbReference>
<gene>
    <name evidence="2" type="ORF">DU478_06820</name>
</gene>
<dbReference type="PANTHER" id="PTHR35519">
    <property type="entry name" value="MEMBRANE PROTEINS"/>
    <property type="match status" value="1"/>
</dbReference>
<keyword evidence="1" id="KW-1133">Transmembrane helix</keyword>
<dbReference type="InterPro" id="IPR025187">
    <property type="entry name" value="DUF4112"/>
</dbReference>
<reference evidence="2 3" key="1">
    <citation type="submission" date="2018-07" db="EMBL/GenBank/DDBJ databases">
        <title>Thalassococcus profundi sp. nov., a marine bacterium isolated from deep seawater of Okinawa Trough.</title>
        <authorList>
            <person name="Yu M."/>
        </authorList>
    </citation>
    <scope>NUCLEOTIDE SEQUENCE [LARGE SCALE GENOMIC DNA]</scope>
    <source>
        <strain evidence="2 3">WRAS1</strain>
    </source>
</reference>
<proteinExistence type="predicted"/>
<sequence>MTQERDLKRVEKAEALAHRMDSAFRLPLTRIRLGWDSILGLVPGVGDTLALMPAAYIIWTAHDMGVPMHRKTVMAWNVFLDWFLGLVPLVGDIFDVGFKANRKNAAILRRHFEEKHATAMAA</sequence>
<evidence type="ECO:0000313" key="2">
    <source>
        <dbReference type="EMBL" id="RDD67424.1"/>
    </source>
</evidence>
<dbReference type="AlphaFoldDB" id="A0A369TRR9"/>
<accession>A0A369TRR9</accession>
<dbReference type="Pfam" id="PF13430">
    <property type="entry name" value="DUF4112"/>
    <property type="match status" value="1"/>
</dbReference>
<keyword evidence="3" id="KW-1185">Reference proteome</keyword>
<protein>
    <submittedName>
        <fullName evidence="2">DUF4112 domain-containing protein</fullName>
    </submittedName>
</protein>
<evidence type="ECO:0000256" key="1">
    <source>
        <dbReference type="SAM" id="Phobius"/>
    </source>
</evidence>
<dbReference type="PANTHER" id="PTHR35519:SF2">
    <property type="entry name" value="PH DOMAIN PROTEIN"/>
    <property type="match status" value="1"/>
</dbReference>
<name>A0A369TRR9_9RHOB</name>
<feature type="transmembrane region" description="Helical" evidence="1">
    <location>
        <begin position="38"/>
        <end position="59"/>
    </location>
</feature>
<evidence type="ECO:0000313" key="3">
    <source>
        <dbReference type="Proteomes" id="UP000253977"/>
    </source>
</evidence>
<keyword evidence="1" id="KW-0472">Membrane</keyword>
<dbReference type="RefSeq" id="WP_114510174.1">
    <property type="nucleotide sequence ID" value="NZ_QPMK01000003.1"/>
</dbReference>
<keyword evidence="1" id="KW-0812">Transmembrane</keyword>
<organism evidence="2 3">
    <name type="scientific">Thalassococcus profundi</name>
    <dbReference type="NCBI Taxonomy" id="2282382"/>
    <lineage>
        <taxon>Bacteria</taxon>
        <taxon>Pseudomonadati</taxon>
        <taxon>Pseudomonadota</taxon>
        <taxon>Alphaproteobacteria</taxon>
        <taxon>Rhodobacterales</taxon>
        <taxon>Roseobacteraceae</taxon>
        <taxon>Thalassococcus</taxon>
    </lineage>
</organism>
<comment type="caution">
    <text evidence="2">The sequence shown here is derived from an EMBL/GenBank/DDBJ whole genome shotgun (WGS) entry which is preliminary data.</text>
</comment>